<feature type="transmembrane region" description="Helical" evidence="1">
    <location>
        <begin position="51"/>
        <end position="69"/>
    </location>
</feature>
<feature type="transmembrane region" description="Helical" evidence="1">
    <location>
        <begin position="267"/>
        <end position="288"/>
    </location>
</feature>
<feature type="transmembrane region" description="Helical" evidence="1">
    <location>
        <begin position="230"/>
        <end position="255"/>
    </location>
</feature>
<name>A0A451GBY7_9BACI</name>
<dbReference type="InterPro" id="IPR025291">
    <property type="entry name" value="DUF4153"/>
</dbReference>
<comment type="caution">
    <text evidence="2">The sequence shown here is derived from an EMBL/GenBank/DDBJ whole genome shotgun (WGS) entry which is preliminary data.</text>
</comment>
<dbReference type="OrthoDB" id="9809196at2"/>
<keyword evidence="1" id="KW-0812">Transmembrane</keyword>
<organism evidence="2 3">
    <name type="scientific">Siminovitchia fortis</name>
    <dbReference type="NCBI Taxonomy" id="254758"/>
    <lineage>
        <taxon>Bacteria</taxon>
        <taxon>Bacillati</taxon>
        <taxon>Bacillota</taxon>
        <taxon>Bacilli</taxon>
        <taxon>Bacillales</taxon>
        <taxon>Bacillaceae</taxon>
        <taxon>Siminovitchia</taxon>
    </lineage>
</organism>
<feature type="transmembrane region" description="Helical" evidence="1">
    <location>
        <begin position="356"/>
        <end position="373"/>
    </location>
</feature>
<evidence type="ECO:0000313" key="3">
    <source>
        <dbReference type="Proteomes" id="UP000273811"/>
    </source>
</evidence>
<keyword evidence="1" id="KW-1133">Transmembrane helix</keyword>
<dbReference type="Pfam" id="PF13687">
    <property type="entry name" value="DUF4153"/>
    <property type="match status" value="1"/>
</dbReference>
<keyword evidence="3" id="KW-1185">Reference proteome</keyword>
<feature type="transmembrane region" description="Helical" evidence="1">
    <location>
        <begin position="145"/>
        <end position="165"/>
    </location>
</feature>
<evidence type="ECO:0000313" key="2">
    <source>
        <dbReference type="EMBL" id="RWR12634.1"/>
    </source>
</evidence>
<feature type="transmembrane region" description="Helical" evidence="1">
    <location>
        <begin position="300"/>
        <end position="318"/>
    </location>
</feature>
<feature type="transmembrane region" description="Helical" evidence="1">
    <location>
        <begin position="20"/>
        <end position="39"/>
    </location>
</feature>
<sequence>MLMNVVKGLRNKLIGLIEAVNRYPLTMLFLLAAATVNMNMINNETESYTKYLFTFVIGALLSAVAQQTFERFFTKISERLLLMGGAAVLTAGYFFAIRSASTFNMEIGTKTGVAIFALVMAFIWVPSIKSKITFNESFMSVFKAFFITVLFSAVISIGLDAILLAVDQLLFSLDYKAYGHVLNIVFSLFAPTFFLSFTPPYPGKKDAGRLGGDKALQEGKVAKAVDTPKLLGILISYIIIPLTAVYTVILLAYVLLNIRGDFWTNNLLEPMLVSYAITVILVYILASNLENQFAVLFRKIFPKVLIPIVLFQTIASILRIGEMGLTHGRYYVILFGIFAIIAGVIFSFFPIRKNGLIAAVLIVFSAISIIPPVDAFTVSRVNQINLLKSTLTENGMLEDRKVAPNADISTKDKKTITRTVSYLDSMDYIDDIDWLPDNVFYYGNFKDTFGFEEVYDEEGRRQDDSRFAYLDWDRSPMVNIENYDRMVHLYIDPYEKKQDAAAGIPVEIDNQTYKLKKVIDGKDIYLILVDGENQELIRFDAKKAFDQILENQKELKGNNDNLTVEKATVTEENDAVRMSIVANSVDYSNSRYNADLYAFIQIK</sequence>
<evidence type="ECO:0000256" key="1">
    <source>
        <dbReference type="SAM" id="Phobius"/>
    </source>
</evidence>
<feature type="transmembrane region" description="Helical" evidence="1">
    <location>
        <begin position="177"/>
        <end position="197"/>
    </location>
</feature>
<dbReference type="EMBL" id="QYTU02000009">
    <property type="protein sequence ID" value="RWR12634.1"/>
    <property type="molecule type" value="Genomic_DNA"/>
</dbReference>
<keyword evidence="1" id="KW-0472">Membrane</keyword>
<reference evidence="2" key="1">
    <citation type="submission" date="2018-12" db="EMBL/GenBank/DDBJ databases">
        <authorList>
            <person name="Sun L."/>
            <person name="Chen Z."/>
        </authorList>
    </citation>
    <scope>NUCLEOTIDE SEQUENCE [LARGE SCALE GENOMIC DNA]</scope>
    <source>
        <strain evidence="2">DSM 16012</strain>
    </source>
</reference>
<feature type="transmembrane region" description="Helical" evidence="1">
    <location>
        <begin position="330"/>
        <end position="349"/>
    </location>
</feature>
<dbReference type="AlphaFoldDB" id="A0A451GBY7"/>
<dbReference type="Proteomes" id="UP000273811">
    <property type="component" value="Unassembled WGS sequence"/>
</dbReference>
<proteinExistence type="predicted"/>
<protein>
    <submittedName>
        <fullName evidence="2">DUF4153 domain-containing protein</fullName>
    </submittedName>
</protein>
<feature type="transmembrane region" description="Helical" evidence="1">
    <location>
        <begin position="81"/>
        <end position="101"/>
    </location>
</feature>
<accession>A0A451GBY7</accession>
<feature type="transmembrane region" description="Helical" evidence="1">
    <location>
        <begin position="107"/>
        <end position="125"/>
    </location>
</feature>
<gene>
    <name evidence="2" type="ORF">D4N35_006095</name>
</gene>